<dbReference type="SUPFAM" id="SSF53756">
    <property type="entry name" value="UDP-Glycosyltransferase/glycogen phosphorylase"/>
    <property type="match status" value="1"/>
</dbReference>
<dbReference type="Proteomes" id="UP000005952">
    <property type="component" value="Chromosome"/>
</dbReference>
<feature type="domain" description="Glycosyl transferase family 1" evidence="1">
    <location>
        <begin position="217"/>
        <end position="380"/>
    </location>
</feature>
<dbReference type="Pfam" id="PF13579">
    <property type="entry name" value="Glyco_trans_4_4"/>
    <property type="match status" value="1"/>
</dbReference>
<keyword evidence="4" id="KW-1185">Reference proteome</keyword>
<dbReference type="RefSeq" id="WP_015596353.1">
    <property type="nucleotide sequence ID" value="NC_021172.1"/>
</dbReference>
<dbReference type="KEGG" id="hdt:HYPDE_23143"/>
<dbReference type="PANTHER" id="PTHR45947">
    <property type="entry name" value="SULFOQUINOVOSYL TRANSFERASE SQD2"/>
    <property type="match status" value="1"/>
</dbReference>
<dbReference type="PANTHER" id="PTHR45947:SF3">
    <property type="entry name" value="SULFOQUINOVOSYL TRANSFERASE SQD2"/>
    <property type="match status" value="1"/>
</dbReference>
<dbReference type="OrthoDB" id="185319at2"/>
<protein>
    <submittedName>
        <fullName evidence="3">Group 1 glycosyl transferase</fullName>
    </submittedName>
</protein>
<evidence type="ECO:0000313" key="4">
    <source>
        <dbReference type="Proteomes" id="UP000005952"/>
    </source>
</evidence>
<dbReference type="EMBL" id="CP005587">
    <property type="protein sequence ID" value="AGK56315.1"/>
    <property type="molecule type" value="Genomic_DNA"/>
</dbReference>
<dbReference type="InterPro" id="IPR001296">
    <property type="entry name" value="Glyco_trans_1"/>
</dbReference>
<dbReference type="InterPro" id="IPR050194">
    <property type="entry name" value="Glycosyltransferase_grp1"/>
</dbReference>
<dbReference type="STRING" id="670307.HYPDE_23143"/>
<dbReference type="Gene3D" id="3.40.50.2000">
    <property type="entry name" value="Glycogen Phosphorylase B"/>
    <property type="match status" value="2"/>
</dbReference>
<dbReference type="eggNOG" id="COG0438">
    <property type="taxonomic scope" value="Bacteria"/>
</dbReference>
<gene>
    <name evidence="3" type="ORF">HYPDE_23143</name>
</gene>
<dbReference type="AlphaFoldDB" id="N0B8C6"/>
<keyword evidence="3" id="KW-0808">Transferase</keyword>
<dbReference type="Pfam" id="PF00534">
    <property type="entry name" value="Glycos_transf_1"/>
    <property type="match status" value="1"/>
</dbReference>
<proteinExistence type="predicted"/>
<reference evidence="3 4" key="1">
    <citation type="journal article" date="2013" name="Genome Announc.">
        <title>Genome sequences for three denitrifying bacterial strains isolated from a uranium- and nitrate-contaminated subsurface environment.</title>
        <authorList>
            <person name="Venkatramanan R."/>
            <person name="Prakash O."/>
            <person name="Woyke T."/>
            <person name="Chain P."/>
            <person name="Goodwin L.A."/>
            <person name="Watson D."/>
            <person name="Brooks S."/>
            <person name="Kostka J.E."/>
            <person name="Green S.J."/>
        </authorList>
    </citation>
    <scope>NUCLEOTIDE SEQUENCE [LARGE SCALE GENOMIC DNA]</scope>
    <source>
        <strain evidence="3 4">1NES1</strain>
    </source>
</reference>
<accession>N0B8C6</accession>
<organism evidence="3 4">
    <name type="scientific">Hyphomicrobium denitrificans 1NES1</name>
    <dbReference type="NCBI Taxonomy" id="670307"/>
    <lineage>
        <taxon>Bacteria</taxon>
        <taxon>Pseudomonadati</taxon>
        <taxon>Pseudomonadota</taxon>
        <taxon>Alphaproteobacteria</taxon>
        <taxon>Hyphomicrobiales</taxon>
        <taxon>Hyphomicrobiaceae</taxon>
        <taxon>Hyphomicrobium</taxon>
    </lineage>
</organism>
<name>N0B8C6_9HYPH</name>
<evidence type="ECO:0000259" key="2">
    <source>
        <dbReference type="Pfam" id="PF13579"/>
    </source>
</evidence>
<dbReference type="HOGENOM" id="CLU_009583_11_2_5"/>
<evidence type="ECO:0000259" key="1">
    <source>
        <dbReference type="Pfam" id="PF00534"/>
    </source>
</evidence>
<dbReference type="CDD" id="cd03794">
    <property type="entry name" value="GT4_WbuB-like"/>
    <property type="match status" value="1"/>
</dbReference>
<evidence type="ECO:0000313" key="3">
    <source>
        <dbReference type="EMBL" id="AGK56315.1"/>
    </source>
</evidence>
<dbReference type="InterPro" id="IPR028098">
    <property type="entry name" value="Glyco_trans_4-like_N"/>
</dbReference>
<dbReference type="GO" id="GO:0016758">
    <property type="term" value="F:hexosyltransferase activity"/>
    <property type="evidence" value="ECO:0007669"/>
    <property type="project" value="TreeGrafter"/>
</dbReference>
<sequence>MRILILTQFFTPEPTIKNIAFAKALAAAGHEVRVLTGFPNYPGGKIYDGYRLRLVRHEIMDGIPVTRVPLYCSHDSSRLRRSANYISFAASASVAGLFTRWRPDVMYVYHPPLTVGLAAALTCFLRQIPFAYDIQDLWPDTLKATGMIGNDRLLAIIGYVARFVYRRASMVMPQSPGFAARLKAVGVAPEKIRVVYNWANEASMQELDAGTWTRSAELEGKFLLVFAGTMGMAQKLENVLDAMALLQVQVPQVALLCIGGGVDVPQLKARAQALRLRNTHFHPAVPMSEIGGVLRAADALLVHLRRDPLFDITIPSKTQAYLLAGKPIVMAVQGDAAALIEEADAGLVVEQEDPQSLADAVMQLASMTREAREAMGQRGKTFYATHMSASVGVKSILSAMELAVTRFRS</sequence>
<feature type="domain" description="Glycosyltransferase subfamily 4-like N-terminal" evidence="2">
    <location>
        <begin position="22"/>
        <end position="198"/>
    </location>
</feature>